<protein>
    <submittedName>
        <fullName evidence="1">Helix-turn-helix transcriptional regulator</fullName>
    </submittedName>
</protein>
<organism evidence="1 2">
    <name type="scientific">Rossellomorea vietnamensis</name>
    <dbReference type="NCBI Taxonomy" id="218284"/>
    <lineage>
        <taxon>Bacteria</taxon>
        <taxon>Bacillati</taxon>
        <taxon>Bacillota</taxon>
        <taxon>Bacilli</taxon>
        <taxon>Bacillales</taxon>
        <taxon>Bacillaceae</taxon>
        <taxon>Rossellomorea</taxon>
    </lineage>
</organism>
<dbReference type="EMBL" id="CP104558">
    <property type="protein sequence ID" value="UXH43322.1"/>
    <property type="molecule type" value="Genomic_DNA"/>
</dbReference>
<proteinExistence type="predicted"/>
<sequence length="296" mass="35179">MDYSVIGKKIKEMRKVVGITQKELAEGICTQALISRIEKGDIYPSATTLYQIAIKLGVDVNYFFEIGTTPRLDYITEVEKQLRHFRIYREYEEMMELIKTEEKNPLFYKDDEKLQLLYWHKGIYQFEVEKDPSKAFSLLDQAYHLTAHRKKAMSEREMQILSSKGSMNFTLKHYDSALHYYNQVETAIHKTVPLQDKSIKTKLYYNIARVLTRMGELEQSTRYCTKAIKWCLEEELLWGVGELHYQIGYNYELAHQYEKALSYFRRALHMFELRKDVAYISFLRPKMEEMAKDLSD</sequence>
<evidence type="ECO:0000313" key="1">
    <source>
        <dbReference type="EMBL" id="UXH43322.1"/>
    </source>
</evidence>
<name>A0ACD4C4H4_9BACI</name>
<reference evidence="1" key="1">
    <citation type="submission" date="2022-09" db="EMBL/GenBank/DDBJ databases">
        <title>Complete genome sequence of Rossellomorea vietnamensis strain RL-WG62, a newly isolated PGPR with the potential for plant salinity stress alleviation.</title>
        <authorList>
            <person name="Ren L."/>
            <person name="Wang G."/>
            <person name="Hu H."/>
        </authorList>
    </citation>
    <scope>NUCLEOTIDE SEQUENCE</scope>
    <source>
        <strain evidence="1">RL-WG62</strain>
    </source>
</reference>
<accession>A0ACD4C4H4</accession>
<evidence type="ECO:0000313" key="2">
    <source>
        <dbReference type="Proteomes" id="UP001064027"/>
    </source>
</evidence>
<dbReference type="Proteomes" id="UP001064027">
    <property type="component" value="Chromosome"/>
</dbReference>
<keyword evidence="2" id="KW-1185">Reference proteome</keyword>
<gene>
    <name evidence="1" type="ORF">N5C46_16720</name>
</gene>